<dbReference type="PANTHER" id="PTHR33383:SF1">
    <property type="entry name" value="MEMBRANE PROTEIN INSERTION EFFICIENCY FACTOR-RELATED"/>
    <property type="match status" value="1"/>
</dbReference>
<comment type="similarity">
    <text evidence="1">Belongs to the UPF0161 family.</text>
</comment>
<organism evidence="2 3">
    <name type="scientific">Candidatus Roizmanbacteria bacterium RIFCSPHIGHO2_01_FULL_39_8</name>
    <dbReference type="NCBI Taxonomy" id="1802033"/>
    <lineage>
        <taxon>Bacteria</taxon>
        <taxon>Candidatus Roizmaniibacteriota</taxon>
    </lineage>
</organism>
<protein>
    <recommendedName>
        <fullName evidence="1">Putative membrane protein insertion efficiency factor</fullName>
    </recommendedName>
</protein>
<dbReference type="AlphaFoldDB" id="A0A1F7GPT4"/>
<dbReference type="InterPro" id="IPR002696">
    <property type="entry name" value="Membr_insert_effic_factor_YidD"/>
</dbReference>
<evidence type="ECO:0000313" key="2">
    <source>
        <dbReference type="EMBL" id="OGK20958.1"/>
    </source>
</evidence>
<dbReference type="Proteomes" id="UP000177026">
    <property type="component" value="Unassembled WGS sequence"/>
</dbReference>
<evidence type="ECO:0000256" key="1">
    <source>
        <dbReference type="HAMAP-Rule" id="MF_00386"/>
    </source>
</evidence>
<comment type="caution">
    <text evidence="2">The sequence shown here is derived from an EMBL/GenBank/DDBJ whole genome shotgun (WGS) entry which is preliminary data.</text>
</comment>
<comment type="function">
    <text evidence="1">Could be involved in insertion of integral membrane proteins into the membrane.</text>
</comment>
<dbReference type="EMBL" id="MFZI01000024">
    <property type="protein sequence ID" value="OGK20958.1"/>
    <property type="molecule type" value="Genomic_DNA"/>
</dbReference>
<gene>
    <name evidence="2" type="ORF">A2866_06870</name>
</gene>
<dbReference type="NCBIfam" id="TIGR00278">
    <property type="entry name" value="membrane protein insertion efficiency factor YidD"/>
    <property type="match status" value="1"/>
</dbReference>
<dbReference type="HAMAP" id="MF_00386">
    <property type="entry name" value="UPF0161_YidD"/>
    <property type="match status" value="1"/>
</dbReference>
<dbReference type="GO" id="GO:0005886">
    <property type="term" value="C:plasma membrane"/>
    <property type="evidence" value="ECO:0007669"/>
    <property type="project" value="UniProtKB-SubCell"/>
</dbReference>
<dbReference type="Pfam" id="PF01809">
    <property type="entry name" value="YidD"/>
    <property type="match status" value="1"/>
</dbReference>
<sequence length="78" mass="9386">MKRLILAFIRFYKRTEFFHGHILRTLFMTDRICRFEPTCSEYTYQAVDTYGTIKGLWLGFKRIIRCHPWNKGGIDPLP</sequence>
<reference evidence="2 3" key="1">
    <citation type="journal article" date="2016" name="Nat. Commun.">
        <title>Thousands of microbial genomes shed light on interconnected biogeochemical processes in an aquifer system.</title>
        <authorList>
            <person name="Anantharaman K."/>
            <person name="Brown C.T."/>
            <person name="Hug L.A."/>
            <person name="Sharon I."/>
            <person name="Castelle C.J."/>
            <person name="Probst A.J."/>
            <person name="Thomas B.C."/>
            <person name="Singh A."/>
            <person name="Wilkins M.J."/>
            <person name="Karaoz U."/>
            <person name="Brodie E.L."/>
            <person name="Williams K.H."/>
            <person name="Hubbard S.S."/>
            <person name="Banfield J.F."/>
        </authorList>
    </citation>
    <scope>NUCLEOTIDE SEQUENCE [LARGE SCALE GENOMIC DNA]</scope>
</reference>
<dbReference type="SMART" id="SM01234">
    <property type="entry name" value="Haemolytic"/>
    <property type="match status" value="1"/>
</dbReference>
<keyword evidence="1" id="KW-0472">Membrane</keyword>
<accession>A0A1F7GPT4</accession>
<dbReference type="PANTHER" id="PTHR33383">
    <property type="entry name" value="MEMBRANE PROTEIN INSERTION EFFICIENCY FACTOR-RELATED"/>
    <property type="match status" value="1"/>
</dbReference>
<evidence type="ECO:0000313" key="3">
    <source>
        <dbReference type="Proteomes" id="UP000177026"/>
    </source>
</evidence>
<comment type="subcellular location">
    <subcellularLocation>
        <location evidence="1">Cell membrane</location>
        <topology evidence="1">Peripheral membrane protein</topology>
        <orientation evidence="1">Cytoplasmic side</orientation>
    </subcellularLocation>
</comment>
<keyword evidence="1" id="KW-1003">Cell membrane</keyword>
<name>A0A1F7GPT4_9BACT</name>
<proteinExistence type="inferred from homology"/>